<dbReference type="GO" id="GO:0005524">
    <property type="term" value="F:ATP binding"/>
    <property type="evidence" value="ECO:0007669"/>
    <property type="project" value="UniProtKB-UniRule"/>
</dbReference>
<evidence type="ECO:0000256" key="2">
    <source>
        <dbReference type="ARBA" id="ARBA00012513"/>
    </source>
</evidence>
<keyword evidence="16" id="KW-1185">Reference proteome</keyword>
<keyword evidence="8 12" id="KW-0067">ATP-binding</keyword>
<dbReference type="GO" id="GO:0004674">
    <property type="term" value="F:protein serine/threonine kinase activity"/>
    <property type="evidence" value="ECO:0007669"/>
    <property type="project" value="UniProtKB-KW"/>
</dbReference>
<sequence length="257" mass="28664">MPLSDYHVIGLVGEGSFGKVYKGRRRYCGQVVAIKFIPTVGHSAAELAALRQERDILRTLRHPNIVQMLDCFETEDALCAVTEFASGTLFEVLQGDTALPEAAVLPIAAQLVDALHYLHSHRVIHRDMKPQNILLGANSRVMLCDFGFARAMSQQTTVLASIKGTPLYMAPELLQEQPYDHTADLWALGVILYELYVGRPPFDTHNFFALVSMIVSKDVSRPENASLPFGSLLEGLLTKDPRRRLSYPALLHHPFLR</sequence>
<dbReference type="HOGENOM" id="CLU_000288_63_0_1"/>
<keyword evidence="7" id="KW-0418">Kinase</keyword>
<dbReference type="AlphaFoldDB" id="A0A0D3IWE6"/>
<dbReference type="SUPFAM" id="SSF56112">
    <property type="entry name" value="Protein kinase-like (PK-like)"/>
    <property type="match status" value="1"/>
</dbReference>
<dbReference type="GO" id="GO:0005856">
    <property type="term" value="C:cytoskeleton"/>
    <property type="evidence" value="ECO:0007669"/>
    <property type="project" value="UniProtKB-SubCell"/>
</dbReference>
<dbReference type="GO" id="GO:0005737">
    <property type="term" value="C:cytoplasm"/>
    <property type="evidence" value="ECO:0007669"/>
    <property type="project" value="UniProtKB-ARBA"/>
</dbReference>
<evidence type="ECO:0000256" key="10">
    <source>
        <dbReference type="ARBA" id="ARBA00047899"/>
    </source>
</evidence>
<evidence type="ECO:0000256" key="12">
    <source>
        <dbReference type="PROSITE-ProRule" id="PRU10141"/>
    </source>
</evidence>
<keyword evidence="9" id="KW-0206">Cytoskeleton</keyword>
<comment type="similarity">
    <text evidence="13">Belongs to the protein kinase superfamily.</text>
</comment>
<feature type="domain" description="Protein kinase" evidence="14">
    <location>
        <begin position="6"/>
        <end position="256"/>
    </location>
</feature>
<keyword evidence="3" id="KW-0963">Cytoplasm</keyword>
<dbReference type="PANTHER" id="PTHR22983">
    <property type="entry name" value="PROTEIN KINASE RELATED"/>
    <property type="match status" value="1"/>
</dbReference>
<keyword evidence="5" id="KW-0808">Transferase</keyword>
<reference evidence="15" key="2">
    <citation type="submission" date="2024-10" db="UniProtKB">
        <authorList>
            <consortium name="EnsemblProtists"/>
        </authorList>
    </citation>
    <scope>IDENTIFICATION</scope>
</reference>
<dbReference type="PANTHER" id="PTHR22983:SF6">
    <property type="entry name" value="SERINE_THREONINE-PROTEIN KINASE 36"/>
    <property type="match status" value="1"/>
</dbReference>
<evidence type="ECO:0000256" key="7">
    <source>
        <dbReference type="ARBA" id="ARBA00022777"/>
    </source>
</evidence>
<proteinExistence type="inferred from homology"/>
<dbReference type="OMA" id="LADYQIH"/>
<dbReference type="PaxDb" id="2903-EOD09369"/>
<dbReference type="KEGG" id="ehx:EMIHUDRAFT_62049"/>
<dbReference type="InterPro" id="IPR011009">
    <property type="entry name" value="Kinase-like_dom_sf"/>
</dbReference>
<dbReference type="EnsemblProtists" id="EOD09369">
    <property type="protein sequence ID" value="EOD09369"/>
    <property type="gene ID" value="EMIHUDRAFT_62049"/>
</dbReference>
<dbReference type="FunFam" id="1.10.510.10:FF:000292">
    <property type="entry name" value="Serine/threonine-protein kinase 36"/>
    <property type="match status" value="1"/>
</dbReference>
<dbReference type="Proteomes" id="UP000013827">
    <property type="component" value="Unassembled WGS sequence"/>
</dbReference>
<dbReference type="PROSITE" id="PS00107">
    <property type="entry name" value="PROTEIN_KINASE_ATP"/>
    <property type="match status" value="1"/>
</dbReference>
<dbReference type="InterPro" id="IPR008271">
    <property type="entry name" value="Ser/Thr_kinase_AS"/>
</dbReference>
<keyword evidence="4 13" id="KW-0723">Serine/threonine-protein kinase</keyword>
<evidence type="ECO:0000256" key="13">
    <source>
        <dbReference type="RuleBase" id="RU000304"/>
    </source>
</evidence>
<evidence type="ECO:0000313" key="16">
    <source>
        <dbReference type="Proteomes" id="UP000013827"/>
    </source>
</evidence>
<evidence type="ECO:0000256" key="11">
    <source>
        <dbReference type="ARBA" id="ARBA00048679"/>
    </source>
</evidence>
<name>A0A0D3IWE6_EMIH1</name>
<organism evidence="15 16">
    <name type="scientific">Emiliania huxleyi (strain CCMP1516)</name>
    <dbReference type="NCBI Taxonomy" id="280463"/>
    <lineage>
        <taxon>Eukaryota</taxon>
        <taxon>Haptista</taxon>
        <taxon>Haptophyta</taxon>
        <taxon>Prymnesiophyceae</taxon>
        <taxon>Isochrysidales</taxon>
        <taxon>Noelaerhabdaceae</taxon>
        <taxon>Emiliania</taxon>
    </lineage>
</organism>
<evidence type="ECO:0000256" key="6">
    <source>
        <dbReference type="ARBA" id="ARBA00022741"/>
    </source>
</evidence>
<dbReference type="GO" id="GO:0007224">
    <property type="term" value="P:smoothened signaling pathway"/>
    <property type="evidence" value="ECO:0007669"/>
    <property type="project" value="TreeGrafter"/>
</dbReference>
<dbReference type="PROSITE" id="PS50011">
    <property type="entry name" value="PROTEIN_KINASE_DOM"/>
    <property type="match status" value="1"/>
</dbReference>
<dbReference type="InterPro" id="IPR017441">
    <property type="entry name" value="Protein_kinase_ATP_BS"/>
</dbReference>
<evidence type="ECO:0000256" key="3">
    <source>
        <dbReference type="ARBA" id="ARBA00022490"/>
    </source>
</evidence>
<dbReference type="Pfam" id="PF00069">
    <property type="entry name" value="Pkinase"/>
    <property type="match status" value="1"/>
</dbReference>
<dbReference type="STRING" id="2903.R1DKW3"/>
<feature type="binding site" evidence="12">
    <location>
        <position position="35"/>
    </location>
    <ligand>
        <name>ATP</name>
        <dbReference type="ChEBI" id="CHEBI:30616"/>
    </ligand>
</feature>
<dbReference type="eggNOG" id="KOG0597">
    <property type="taxonomic scope" value="Eukaryota"/>
</dbReference>
<evidence type="ECO:0000256" key="4">
    <source>
        <dbReference type="ARBA" id="ARBA00022527"/>
    </source>
</evidence>
<comment type="subcellular location">
    <subcellularLocation>
        <location evidence="1">Cytoplasm</location>
        <location evidence="1">Cytoskeleton</location>
    </subcellularLocation>
</comment>
<comment type="catalytic activity">
    <reaction evidence="10">
        <text>L-threonyl-[protein] + ATP = O-phospho-L-threonyl-[protein] + ADP + H(+)</text>
        <dbReference type="Rhea" id="RHEA:46608"/>
        <dbReference type="Rhea" id="RHEA-COMP:11060"/>
        <dbReference type="Rhea" id="RHEA-COMP:11605"/>
        <dbReference type="ChEBI" id="CHEBI:15378"/>
        <dbReference type="ChEBI" id="CHEBI:30013"/>
        <dbReference type="ChEBI" id="CHEBI:30616"/>
        <dbReference type="ChEBI" id="CHEBI:61977"/>
        <dbReference type="ChEBI" id="CHEBI:456216"/>
        <dbReference type="EC" id="2.7.11.1"/>
    </reaction>
</comment>
<evidence type="ECO:0000256" key="9">
    <source>
        <dbReference type="ARBA" id="ARBA00023212"/>
    </source>
</evidence>
<evidence type="ECO:0000313" key="15">
    <source>
        <dbReference type="EnsemblProtists" id="EOD15581"/>
    </source>
</evidence>
<reference evidence="16" key="1">
    <citation type="journal article" date="2013" name="Nature">
        <title>Pan genome of the phytoplankton Emiliania underpins its global distribution.</title>
        <authorList>
            <person name="Read B.A."/>
            <person name="Kegel J."/>
            <person name="Klute M.J."/>
            <person name="Kuo A."/>
            <person name="Lefebvre S.C."/>
            <person name="Maumus F."/>
            <person name="Mayer C."/>
            <person name="Miller J."/>
            <person name="Monier A."/>
            <person name="Salamov A."/>
            <person name="Young J."/>
            <person name="Aguilar M."/>
            <person name="Claverie J.M."/>
            <person name="Frickenhaus S."/>
            <person name="Gonzalez K."/>
            <person name="Herman E.K."/>
            <person name="Lin Y.C."/>
            <person name="Napier J."/>
            <person name="Ogata H."/>
            <person name="Sarno A.F."/>
            <person name="Shmutz J."/>
            <person name="Schroeder D."/>
            <person name="de Vargas C."/>
            <person name="Verret F."/>
            <person name="von Dassow P."/>
            <person name="Valentin K."/>
            <person name="Van de Peer Y."/>
            <person name="Wheeler G."/>
            <person name="Dacks J.B."/>
            <person name="Delwiche C.F."/>
            <person name="Dyhrman S.T."/>
            <person name="Glockner G."/>
            <person name="John U."/>
            <person name="Richards T."/>
            <person name="Worden A.Z."/>
            <person name="Zhang X."/>
            <person name="Grigoriev I.V."/>
            <person name="Allen A.E."/>
            <person name="Bidle K."/>
            <person name="Borodovsky M."/>
            <person name="Bowler C."/>
            <person name="Brownlee C."/>
            <person name="Cock J.M."/>
            <person name="Elias M."/>
            <person name="Gladyshev V.N."/>
            <person name="Groth M."/>
            <person name="Guda C."/>
            <person name="Hadaegh A."/>
            <person name="Iglesias-Rodriguez M.D."/>
            <person name="Jenkins J."/>
            <person name="Jones B.M."/>
            <person name="Lawson T."/>
            <person name="Leese F."/>
            <person name="Lindquist E."/>
            <person name="Lobanov A."/>
            <person name="Lomsadze A."/>
            <person name="Malik S.B."/>
            <person name="Marsh M.E."/>
            <person name="Mackinder L."/>
            <person name="Mock T."/>
            <person name="Mueller-Roeber B."/>
            <person name="Pagarete A."/>
            <person name="Parker M."/>
            <person name="Probert I."/>
            <person name="Quesneville H."/>
            <person name="Raines C."/>
            <person name="Rensing S.A."/>
            <person name="Riano-Pachon D.M."/>
            <person name="Richier S."/>
            <person name="Rokitta S."/>
            <person name="Shiraiwa Y."/>
            <person name="Soanes D.M."/>
            <person name="van der Giezen M."/>
            <person name="Wahlund T.M."/>
            <person name="Williams B."/>
            <person name="Wilson W."/>
            <person name="Wolfe G."/>
            <person name="Wurch L.L."/>
        </authorList>
    </citation>
    <scope>NUCLEOTIDE SEQUENCE</scope>
</reference>
<dbReference type="EC" id="2.7.11.1" evidence="2"/>
<dbReference type="CDD" id="cd14002">
    <property type="entry name" value="STKc_STK36"/>
    <property type="match status" value="1"/>
</dbReference>
<dbReference type="Gene3D" id="1.10.510.10">
    <property type="entry name" value="Transferase(Phosphotransferase) domain 1"/>
    <property type="match status" value="1"/>
</dbReference>
<dbReference type="RefSeq" id="XP_005768010.1">
    <property type="nucleotide sequence ID" value="XM_005767953.1"/>
</dbReference>
<accession>A0A0D3IWE6</accession>
<dbReference type="GeneID" id="17261739"/>
<evidence type="ECO:0000256" key="5">
    <source>
        <dbReference type="ARBA" id="ARBA00022679"/>
    </source>
</evidence>
<dbReference type="KEGG" id="ehx:EMIHUDRAFT_76186"/>
<dbReference type="EnsemblProtists" id="EOD15581">
    <property type="protein sequence ID" value="EOD15581"/>
    <property type="gene ID" value="EMIHUDRAFT_76186"/>
</dbReference>
<dbReference type="SMART" id="SM00220">
    <property type="entry name" value="S_TKc"/>
    <property type="match status" value="1"/>
</dbReference>
<comment type="catalytic activity">
    <reaction evidence="11">
        <text>L-seryl-[protein] + ATP = O-phospho-L-seryl-[protein] + ADP + H(+)</text>
        <dbReference type="Rhea" id="RHEA:17989"/>
        <dbReference type="Rhea" id="RHEA-COMP:9863"/>
        <dbReference type="Rhea" id="RHEA-COMP:11604"/>
        <dbReference type="ChEBI" id="CHEBI:15378"/>
        <dbReference type="ChEBI" id="CHEBI:29999"/>
        <dbReference type="ChEBI" id="CHEBI:30616"/>
        <dbReference type="ChEBI" id="CHEBI:83421"/>
        <dbReference type="ChEBI" id="CHEBI:456216"/>
        <dbReference type="EC" id="2.7.11.1"/>
    </reaction>
</comment>
<evidence type="ECO:0000256" key="8">
    <source>
        <dbReference type="ARBA" id="ARBA00022840"/>
    </source>
</evidence>
<keyword evidence="6 12" id="KW-0547">Nucleotide-binding</keyword>
<dbReference type="GeneID" id="17255808"/>
<dbReference type="PROSITE" id="PS00108">
    <property type="entry name" value="PROTEIN_KINASE_ST"/>
    <property type="match status" value="1"/>
</dbReference>
<dbReference type="RefSeq" id="XP_005761798.1">
    <property type="nucleotide sequence ID" value="XM_005761741.1"/>
</dbReference>
<dbReference type="InterPro" id="IPR000719">
    <property type="entry name" value="Prot_kinase_dom"/>
</dbReference>
<evidence type="ECO:0000256" key="1">
    <source>
        <dbReference type="ARBA" id="ARBA00004245"/>
    </source>
</evidence>
<protein>
    <recommendedName>
        <fullName evidence="2">non-specific serine/threonine protein kinase</fullName>
        <ecNumber evidence="2">2.7.11.1</ecNumber>
    </recommendedName>
</protein>
<evidence type="ECO:0000259" key="14">
    <source>
        <dbReference type="PROSITE" id="PS50011"/>
    </source>
</evidence>